<feature type="region of interest" description="Disordered" evidence="16">
    <location>
        <begin position="30"/>
        <end position="53"/>
    </location>
</feature>
<accession>A0A517QRS3</accession>
<keyword evidence="15" id="KW-0175">Coiled coil</keyword>
<comment type="subcellular location">
    <subcellularLocation>
        <location evidence="13">Cell membrane</location>
        <topology evidence="13">Single-pass membrane protein</topology>
    </subcellularLocation>
    <subcellularLocation>
        <location evidence="12">Endomembrane system</location>
        <topology evidence="12">Single-pass membrane protein</topology>
    </subcellularLocation>
</comment>
<feature type="compositionally biased region" description="Low complexity" evidence="16">
    <location>
        <begin position="33"/>
        <end position="51"/>
    </location>
</feature>
<keyword evidence="4 13" id="KW-0812">Transmembrane</keyword>
<dbReference type="Pfam" id="PF00430">
    <property type="entry name" value="ATP-synt_B"/>
    <property type="match status" value="1"/>
</dbReference>
<protein>
    <recommendedName>
        <fullName evidence="13">ATP synthase subunit b</fullName>
    </recommendedName>
    <alternativeName>
        <fullName evidence="13">ATP synthase F(0) sector subunit b</fullName>
    </alternativeName>
    <alternativeName>
        <fullName evidence="13">ATPase subunit I</fullName>
    </alternativeName>
    <alternativeName>
        <fullName evidence="13">F-type ATPase subunit b</fullName>
        <shortName evidence="13">F-ATPase subunit b</shortName>
    </alternativeName>
</protein>
<dbReference type="AlphaFoldDB" id="A0A517QRS3"/>
<keyword evidence="2 13" id="KW-0813">Transport</keyword>
<organism evidence="18 19">
    <name type="scientific">Thalassoglobus polymorphus</name>
    <dbReference type="NCBI Taxonomy" id="2527994"/>
    <lineage>
        <taxon>Bacteria</taxon>
        <taxon>Pseudomonadati</taxon>
        <taxon>Planctomycetota</taxon>
        <taxon>Planctomycetia</taxon>
        <taxon>Planctomycetales</taxon>
        <taxon>Planctomycetaceae</taxon>
        <taxon>Thalassoglobus</taxon>
    </lineage>
</organism>
<keyword evidence="9 13" id="KW-0066">ATP synthesis</keyword>
<comment type="function">
    <text evidence="11">Component of the F(0) channel, it forms part of the peripheral stalk, linking F(1) to F(0). The b'-subunit is a diverged and duplicated form of b found in plants and photosynthetic bacteria.</text>
</comment>
<keyword evidence="5 13" id="KW-0375">Hydrogen ion transport</keyword>
<keyword evidence="13" id="KW-1003">Cell membrane</keyword>
<dbReference type="PANTHER" id="PTHR33445:SF1">
    <property type="entry name" value="ATP SYNTHASE SUBUNIT B"/>
    <property type="match status" value="1"/>
</dbReference>
<dbReference type="CDD" id="cd06503">
    <property type="entry name" value="ATP-synt_Fo_b"/>
    <property type="match status" value="1"/>
</dbReference>
<evidence type="ECO:0000256" key="1">
    <source>
        <dbReference type="ARBA" id="ARBA00005513"/>
    </source>
</evidence>
<feature type="chain" id="PRO_5021696986" description="ATP synthase subunit b" evidence="17">
    <location>
        <begin position="28"/>
        <end position="216"/>
    </location>
</feature>
<evidence type="ECO:0000256" key="15">
    <source>
        <dbReference type="SAM" id="Coils"/>
    </source>
</evidence>
<evidence type="ECO:0000313" key="19">
    <source>
        <dbReference type="Proteomes" id="UP000315724"/>
    </source>
</evidence>
<dbReference type="KEGG" id="tpol:Mal48_35920"/>
<dbReference type="GO" id="GO:0046933">
    <property type="term" value="F:proton-transporting ATP synthase activity, rotational mechanism"/>
    <property type="evidence" value="ECO:0007669"/>
    <property type="project" value="UniProtKB-UniRule"/>
</dbReference>
<keyword evidence="17" id="KW-0732">Signal</keyword>
<evidence type="ECO:0000256" key="12">
    <source>
        <dbReference type="ARBA" id="ARBA00037847"/>
    </source>
</evidence>
<keyword evidence="7 13" id="KW-0406">Ion transport</keyword>
<keyword evidence="3 13" id="KW-0138">CF(0)</keyword>
<proteinExistence type="inferred from homology"/>
<dbReference type="GO" id="GO:0012505">
    <property type="term" value="C:endomembrane system"/>
    <property type="evidence" value="ECO:0007669"/>
    <property type="project" value="UniProtKB-SubCell"/>
</dbReference>
<evidence type="ECO:0000256" key="9">
    <source>
        <dbReference type="ARBA" id="ARBA00023310"/>
    </source>
</evidence>
<name>A0A517QRS3_9PLAN</name>
<evidence type="ECO:0000256" key="8">
    <source>
        <dbReference type="ARBA" id="ARBA00023136"/>
    </source>
</evidence>
<comment type="similarity">
    <text evidence="1 13 14">Belongs to the ATPase B chain family.</text>
</comment>
<dbReference type="OrthoDB" id="274361at2"/>
<evidence type="ECO:0000256" key="13">
    <source>
        <dbReference type="HAMAP-Rule" id="MF_01398"/>
    </source>
</evidence>
<keyword evidence="8 13" id="KW-0472">Membrane</keyword>
<feature type="transmembrane region" description="Helical" evidence="13">
    <location>
        <begin position="80"/>
        <end position="96"/>
    </location>
</feature>
<evidence type="ECO:0000256" key="3">
    <source>
        <dbReference type="ARBA" id="ARBA00022547"/>
    </source>
</evidence>
<dbReference type="GO" id="GO:0045259">
    <property type="term" value="C:proton-transporting ATP synthase complex"/>
    <property type="evidence" value="ECO:0007669"/>
    <property type="project" value="UniProtKB-KW"/>
</dbReference>
<evidence type="ECO:0000256" key="16">
    <source>
        <dbReference type="SAM" id="MobiDB-lite"/>
    </source>
</evidence>
<evidence type="ECO:0000256" key="7">
    <source>
        <dbReference type="ARBA" id="ARBA00023065"/>
    </source>
</evidence>
<keyword evidence="19" id="KW-1185">Reference proteome</keyword>
<evidence type="ECO:0000256" key="10">
    <source>
        <dbReference type="ARBA" id="ARBA00025198"/>
    </source>
</evidence>
<gene>
    <name evidence="18" type="primary">atpF_2</name>
    <name evidence="13" type="synonym">atpF</name>
    <name evidence="18" type="ORF">Mal48_35920</name>
</gene>
<evidence type="ECO:0000256" key="14">
    <source>
        <dbReference type="RuleBase" id="RU003848"/>
    </source>
</evidence>
<dbReference type="Proteomes" id="UP000315724">
    <property type="component" value="Chromosome"/>
</dbReference>
<sequence length="216" mass="23887" precursor="true">MKLSLIHRHVVVLAVAALVATSGTSLIAEDAETAGATPETEASTAADSENAAPEEEVHPITNLLFPKEFNFNLPPVQPNLQMFLWTFILFAGYIFVMKKGAWGPLITAVNKREARVLNAERDAELARREVDNLRIESEARLAEVQEQVKAIIAEARSQAEAEKREIVAKAEQDAQRIKDEALRELETAHQAAIQNLDQMVDEQVALATEQVVGRRL</sequence>
<comment type="function">
    <text evidence="10 13">F(1)F(0) ATP synthase produces ATP from ADP in the presence of a proton or sodium gradient. F-type ATPases consist of two structural domains, F(1) containing the extramembraneous catalytic core and F(0) containing the membrane proton channel, linked together by a central stalk and a peripheral stalk. During catalysis, ATP synthesis in the catalytic domain of F(1) is coupled via a rotary mechanism of the central stalk subunits to proton translocation.</text>
</comment>
<dbReference type="EMBL" id="CP036267">
    <property type="protein sequence ID" value="QDT34332.1"/>
    <property type="molecule type" value="Genomic_DNA"/>
</dbReference>
<evidence type="ECO:0000256" key="2">
    <source>
        <dbReference type="ARBA" id="ARBA00022448"/>
    </source>
</evidence>
<dbReference type="InterPro" id="IPR050059">
    <property type="entry name" value="ATP_synthase_B_chain"/>
</dbReference>
<evidence type="ECO:0000256" key="5">
    <source>
        <dbReference type="ARBA" id="ARBA00022781"/>
    </source>
</evidence>
<dbReference type="HAMAP" id="MF_01398">
    <property type="entry name" value="ATP_synth_b_bprime"/>
    <property type="match status" value="1"/>
</dbReference>
<reference evidence="18 19" key="1">
    <citation type="submission" date="2019-02" db="EMBL/GenBank/DDBJ databases">
        <title>Deep-cultivation of Planctomycetes and their phenomic and genomic characterization uncovers novel biology.</title>
        <authorList>
            <person name="Wiegand S."/>
            <person name="Jogler M."/>
            <person name="Boedeker C."/>
            <person name="Pinto D."/>
            <person name="Vollmers J."/>
            <person name="Rivas-Marin E."/>
            <person name="Kohn T."/>
            <person name="Peeters S.H."/>
            <person name="Heuer A."/>
            <person name="Rast P."/>
            <person name="Oberbeckmann S."/>
            <person name="Bunk B."/>
            <person name="Jeske O."/>
            <person name="Meyerdierks A."/>
            <person name="Storesund J.E."/>
            <person name="Kallscheuer N."/>
            <person name="Luecker S."/>
            <person name="Lage O.M."/>
            <person name="Pohl T."/>
            <person name="Merkel B.J."/>
            <person name="Hornburger P."/>
            <person name="Mueller R.-W."/>
            <person name="Bruemmer F."/>
            <person name="Labrenz M."/>
            <person name="Spormann A.M."/>
            <person name="Op den Camp H."/>
            <person name="Overmann J."/>
            <person name="Amann R."/>
            <person name="Jetten M.S.M."/>
            <person name="Mascher T."/>
            <person name="Medema M.H."/>
            <person name="Devos D.P."/>
            <person name="Kaster A.-K."/>
            <person name="Ovreas L."/>
            <person name="Rohde M."/>
            <person name="Galperin M.Y."/>
            <person name="Jogler C."/>
        </authorList>
    </citation>
    <scope>NUCLEOTIDE SEQUENCE [LARGE SCALE GENOMIC DNA]</scope>
    <source>
        <strain evidence="18 19">Mal48</strain>
    </source>
</reference>
<evidence type="ECO:0000256" key="17">
    <source>
        <dbReference type="SAM" id="SignalP"/>
    </source>
</evidence>
<dbReference type="GO" id="GO:0005886">
    <property type="term" value="C:plasma membrane"/>
    <property type="evidence" value="ECO:0007669"/>
    <property type="project" value="UniProtKB-SubCell"/>
</dbReference>
<evidence type="ECO:0000256" key="11">
    <source>
        <dbReference type="ARBA" id="ARBA00025614"/>
    </source>
</evidence>
<evidence type="ECO:0000256" key="4">
    <source>
        <dbReference type="ARBA" id="ARBA00022692"/>
    </source>
</evidence>
<dbReference type="InterPro" id="IPR002146">
    <property type="entry name" value="ATP_synth_b/b'su_bac/chlpt"/>
</dbReference>
<feature type="signal peptide" evidence="17">
    <location>
        <begin position="1"/>
        <end position="27"/>
    </location>
</feature>
<evidence type="ECO:0000313" key="18">
    <source>
        <dbReference type="EMBL" id="QDT34332.1"/>
    </source>
</evidence>
<comment type="subunit">
    <text evidence="13">F-type ATPases have 2 components, F(1) - the catalytic core - and F(0) - the membrane proton channel. F(1) has five subunits: alpha(3), beta(3), gamma(1), delta(1), epsilon(1). F(0) has three main subunits: a(1), b(2) and c(10-14). The alpha and beta chains form an alternating ring which encloses part of the gamma chain. F(1) is attached to F(0) by a central stalk formed by the gamma and epsilon chains, while a peripheral stalk is formed by the delta and b chains.</text>
</comment>
<dbReference type="RefSeq" id="WP_145202109.1">
    <property type="nucleotide sequence ID" value="NZ_CP036267.1"/>
</dbReference>
<keyword evidence="6 13" id="KW-1133">Transmembrane helix</keyword>
<dbReference type="PANTHER" id="PTHR33445">
    <property type="entry name" value="ATP SYNTHASE SUBUNIT B', CHLOROPLASTIC"/>
    <property type="match status" value="1"/>
</dbReference>
<dbReference type="GO" id="GO:0046961">
    <property type="term" value="F:proton-transporting ATPase activity, rotational mechanism"/>
    <property type="evidence" value="ECO:0007669"/>
    <property type="project" value="TreeGrafter"/>
</dbReference>
<evidence type="ECO:0000256" key="6">
    <source>
        <dbReference type="ARBA" id="ARBA00022989"/>
    </source>
</evidence>
<feature type="coiled-coil region" evidence="15">
    <location>
        <begin position="109"/>
        <end position="202"/>
    </location>
</feature>